<dbReference type="EC" id="3.4.21.-" evidence="1"/>
<keyword evidence="1" id="KW-0378">Hydrolase</keyword>
<dbReference type="Gene3D" id="2.160.20.20">
    <property type="match status" value="1"/>
</dbReference>
<evidence type="ECO:0000313" key="2">
    <source>
        <dbReference type="Proteomes" id="UP000254159"/>
    </source>
</evidence>
<keyword evidence="1" id="KW-0645">Protease</keyword>
<dbReference type="Proteomes" id="UP000254159">
    <property type="component" value="Unassembled WGS sequence"/>
</dbReference>
<name>A0A376RKQ3_ECOLX</name>
<gene>
    <name evidence="1" type="primary">espP</name>
    <name evidence="1" type="ORF">NCTC10865_03787</name>
</gene>
<proteinExistence type="predicted"/>
<dbReference type="EMBL" id="UGCD01000002">
    <property type="protein sequence ID" value="STI18453.1"/>
    <property type="molecule type" value="Genomic_DNA"/>
</dbReference>
<evidence type="ECO:0000313" key="1">
    <source>
        <dbReference type="EMBL" id="STI18453.1"/>
    </source>
</evidence>
<dbReference type="InterPro" id="IPR012332">
    <property type="entry name" value="Autotransporter_pectin_lyase_C"/>
</dbReference>
<sequence>MTYFTGSAANKVFHTLTVDKLTTNGTAYAMRTDLKNADKL</sequence>
<dbReference type="GO" id="GO:0006508">
    <property type="term" value="P:proteolysis"/>
    <property type="evidence" value="ECO:0007669"/>
    <property type="project" value="UniProtKB-KW"/>
</dbReference>
<organism evidence="1 2">
    <name type="scientific">Escherichia coli</name>
    <dbReference type="NCBI Taxonomy" id="562"/>
    <lineage>
        <taxon>Bacteria</taxon>
        <taxon>Pseudomonadati</taxon>
        <taxon>Pseudomonadota</taxon>
        <taxon>Gammaproteobacteria</taxon>
        <taxon>Enterobacterales</taxon>
        <taxon>Enterobacteriaceae</taxon>
        <taxon>Escherichia</taxon>
    </lineage>
</organism>
<reference evidence="1 2" key="1">
    <citation type="submission" date="2018-06" db="EMBL/GenBank/DDBJ databases">
        <authorList>
            <consortium name="Pathogen Informatics"/>
            <person name="Doyle S."/>
        </authorList>
    </citation>
    <scope>NUCLEOTIDE SEQUENCE [LARGE SCALE GENOMIC DNA]</scope>
    <source>
        <strain evidence="1 2">NCTC10865</strain>
    </source>
</reference>
<accession>A0A376RKQ3</accession>
<dbReference type="GO" id="GO:0008233">
    <property type="term" value="F:peptidase activity"/>
    <property type="evidence" value="ECO:0007669"/>
    <property type="project" value="UniProtKB-KW"/>
</dbReference>
<protein>
    <submittedName>
        <fullName evidence="1">Secreted autotransporter serine protease</fullName>
        <ecNumber evidence="1">3.4.21.-</ecNumber>
    </submittedName>
</protein>
<dbReference type="AlphaFoldDB" id="A0A376RKQ3"/>